<feature type="region of interest" description="Disordered" evidence="3">
    <location>
        <begin position="915"/>
        <end position="942"/>
    </location>
</feature>
<dbReference type="InterPro" id="IPR018862">
    <property type="entry name" value="eIF4E-T"/>
</dbReference>
<feature type="region of interest" description="Disordered" evidence="3">
    <location>
        <begin position="207"/>
        <end position="228"/>
    </location>
</feature>
<feature type="region of interest" description="Disordered" evidence="3">
    <location>
        <begin position="492"/>
        <end position="511"/>
    </location>
</feature>
<reference evidence="4" key="1">
    <citation type="journal article" date="2023" name="Science">
        <title>Genome structures resolve the early diversification of teleost fishes.</title>
        <authorList>
            <person name="Parey E."/>
            <person name="Louis A."/>
            <person name="Montfort J."/>
            <person name="Bouchez O."/>
            <person name="Roques C."/>
            <person name="Iampietro C."/>
            <person name="Lluch J."/>
            <person name="Castinel A."/>
            <person name="Donnadieu C."/>
            <person name="Desvignes T."/>
            <person name="Floi Bucao C."/>
            <person name="Jouanno E."/>
            <person name="Wen M."/>
            <person name="Mejri S."/>
            <person name="Dirks R."/>
            <person name="Jansen H."/>
            <person name="Henkel C."/>
            <person name="Chen W.J."/>
            <person name="Zahm M."/>
            <person name="Cabau C."/>
            <person name="Klopp C."/>
            <person name="Thompson A.W."/>
            <person name="Robinson-Rechavi M."/>
            <person name="Braasch I."/>
            <person name="Lecointre G."/>
            <person name="Bobe J."/>
            <person name="Postlethwait J.H."/>
            <person name="Berthelot C."/>
            <person name="Roest Crollius H."/>
            <person name="Guiguen Y."/>
        </authorList>
    </citation>
    <scope>NUCLEOTIDE SEQUENCE</scope>
    <source>
        <strain evidence="4">WJC10195</strain>
    </source>
</reference>
<feature type="compositionally biased region" description="Low complexity" evidence="3">
    <location>
        <begin position="336"/>
        <end position="351"/>
    </location>
</feature>
<feature type="compositionally biased region" description="Polar residues" evidence="3">
    <location>
        <begin position="768"/>
        <end position="780"/>
    </location>
</feature>
<dbReference type="EMBL" id="JAINUF010000001">
    <property type="protein sequence ID" value="KAJ8379846.1"/>
    <property type="molecule type" value="Genomic_DNA"/>
</dbReference>
<feature type="compositionally biased region" description="Polar residues" evidence="3">
    <location>
        <begin position="687"/>
        <end position="709"/>
    </location>
</feature>
<dbReference type="GO" id="GO:0003729">
    <property type="term" value="F:mRNA binding"/>
    <property type="evidence" value="ECO:0007669"/>
    <property type="project" value="TreeGrafter"/>
</dbReference>
<dbReference type="Proteomes" id="UP001152622">
    <property type="component" value="Chromosome 1"/>
</dbReference>
<feature type="compositionally biased region" description="Basic and acidic residues" evidence="3">
    <location>
        <begin position="168"/>
        <end position="186"/>
    </location>
</feature>
<proteinExistence type="predicted"/>
<evidence type="ECO:0008006" key="6">
    <source>
        <dbReference type="Google" id="ProtNLM"/>
    </source>
</evidence>
<keyword evidence="5" id="KW-1185">Reference proteome</keyword>
<feature type="compositionally biased region" description="Low complexity" evidence="3">
    <location>
        <begin position="745"/>
        <end position="759"/>
    </location>
</feature>
<dbReference type="Pfam" id="PF10477">
    <property type="entry name" value="EIF4E-T"/>
    <property type="match status" value="2"/>
</dbReference>
<feature type="region of interest" description="Disordered" evidence="3">
    <location>
        <begin position="669"/>
        <end position="809"/>
    </location>
</feature>
<feature type="region of interest" description="Disordered" evidence="3">
    <location>
        <begin position="164"/>
        <end position="186"/>
    </location>
</feature>
<feature type="region of interest" description="Disordered" evidence="3">
    <location>
        <begin position="336"/>
        <end position="357"/>
    </location>
</feature>
<protein>
    <recommendedName>
        <fullName evidence="6">Eukaryotic translation initiation factor 4E nuclear import factor 1</fullName>
    </recommendedName>
</protein>
<dbReference type="AlphaFoldDB" id="A0A9Q1G962"/>
<sequence>MDKGDVIQEQESDDPVTELVKESIALPYRYTKEELLEIKALPCSNERPECLSDQYDSDGVWDPEKWHASLYPSSGRSSPVEGSKKEYADDRVLLKRRIADPRERLKEDDLDVVLSPQRRSFGGGCQGNVVSAPPARRAGSPLENKENETLRLCGSRRIGSGRIIAGRGFDRDPRVDKDVRERDRERDYKDKRFRREFGDKRVFNERRRNDSYAEEEPEWFSGGPTSQSETIELIGFDDKILEEDKRRPKRSRKRTESVREAIECNGGLAEEPEMGKATTADQEVPRGDVRPEPTAGEFDFNEFFNLEKTMPGLALMIEDVFGEGPVSASRFSRWFSSNASPSGSRSSSLRSTPHEELERLAGLDPRCTSPGHTLAPYFTPIQSVERKEKVDILELLHKAKIDLKPLLSSLSVNKERLRESTHSGVVLSLEEVEVSLKGLKVEADQQQCGGGTPFMAEHLEEALTGRGSAALQSRDADMSAFNKLVNTMKASGTLPTQPKVNANNQQPLPDPQVSLPEAHVSSAQQKNILQEILGRQGPPCVSSPTLLSNLVGSTDPGPARHRQRGPSPPMFPQRAPSPEFFSGRMPPRTMFPGGPQPILREHFPDLHRPLSPTSRSVPQQMRALSLGMDQATLEALAFQQDLALHMRPPYQPGLDKLAQEKAYRSRYCTETGRQPRMNRSPGPGSHQAGSSSPGNTVTSMLSPSFTPTSVIRKMYETKEKTRDEPSGCLDGKENSRRPHEENSTSPSSFLDSLDGSSLPAGGMKTGFPRSTCSTPLSGQTRHSKDPDRTRPTSSGHHTPTLVSPGSASPFPRPIYPVPLLSHVPLVRPPPHQLPPSVVQRMIAQGIQPQQLPPALLQAGIFPPGVDLAQLQGMPPALLGQPFYPITGPPLLPPRSGAPMHFTVMQQQLQQRQVAQMSGAHPAGTLPQSHGPHRTGYPQRRGGSPPLGLAKWFGSDVLQQPLPSMPAKVISVDELEFRQ</sequence>
<accession>A0A9Q1G962</accession>
<comment type="subcellular location">
    <subcellularLocation>
        <location evidence="1">Cytoplasm</location>
    </subcellularLocation>
</comment>
<dbReference type="PANTHER" id="PTHR12269">
    <property type="entry name" value="EUKARYOTIC TRANSLATION INITIATION FACTOR 4E TRANSPORTER"/>
    <property type="match status" value="1"/>
</dbReference>
<dbReference type="OrthoDB" id="8916892at2759"/>
<dbReference type="GO" id="GO:0017148">
    <property type="term" value="P:negative regulation of translation"/>
    <property type="evidence" value="ECO:0007669"/>
    <property type="project" value="TreeGrafter"/>
</dbReference>
<organism evidence="4 5">
    <name type="scientific">Synaphobranchus kaupii</name>
    <name type="common">Kaup's arrowtooth eel</name>
    <dbReference type="NCBI Taxonomy" id="118154"/>
    <lineage>
        <taxon>Eukaryota</taxon>
        <taxon>Metazoa</taxon>
        <taxon>Chordata</taxon>
        <taxon>Craniata</taxon>
        <taxon>Vertebrata</taxon>
        <taxon>Euteleostomi</taxon>
        <taxon>Actinopterygii</taxon>
        <taxon>Neopterygii</taxon>
        <taxon>Teleostei</taxon>
        <taxon>Anguilliformes</taxon>
        <taxon>Synaphobranchidae</taxon>
        <taxon>Synaphobranchus</taxon>
    </lineage>
</organism>
<feature type="compositionally biased region" description="Basic and acidic residues" evidence="3">
    <location>
        <begin position="713"/>
        <end position="742"/>
    </location>
</feature>
<feature type="region of interest" description="Disordered" evidence="3">
    <location>
        <begin position="269"/>
        <end position="296"/>
    </location>
</feature>
<dbReference type="GO" id="GO:0005634">
    <property type="term" value="C:nucleus"/>
    <property type="evidence" value="ECO:0007669"/>
    <property type="project" value="TreeGrafter"/>
</dbReference>
<gene>
    <name evidence="4" type="ORF">SKAU_G00006240</name>
</gene>
<evidence type="ECO:0000256" key="1">
    <source>
        <dbReference type="ARBA" id="ARBA00004496"/>
    </source>
</evidence>
<feature type="region of interest" description="Disordered" evidence="3">
    <location>
        <begin position="122"/>
        <end position="148"/>
    </location>
</feature>
<evidence type="ECO:0000256" key="3">
    <source>
        <dbReference type="SAM" id="MobiDB-lite"/>
    </source>
</evidence>
<feature type="region of interest" description="Disordered" evidence="3">
    <location>
        <begin position="551"/>
        <end position="585"/>
    </location>
</feature>
<keyword evidence="2" id="KW-0963">Cytoplasm</keyword>
<feature type="compositionally biased region" description="Polar residues" evidence="3">
    <location>
        <begin position="492"/>
        <end position="507"/>
    </location>
</feature>
<evidence type="ECO:0000313" key="5">
    <source>
        <dbReference type="Proteomes" id="UP001152622"/>
    </source>
</evidence>
<evidence type="ECO:0000313" key="4">
    <source>
        <dbReference type="EMBL" id="KAJ8379846.1"/>
    </source>
</evidence>
<name>A0A9Q1G962_SYNKA</name>
<dbReference type="GO" id="GO:0036464">
    <property type="term" value="C:cytoplasmic ribonucleoprotein granule"/>
    <property type="evidence" value="ECO:0007669"/>
    <property type="project" value="UniProtKB-ARBA"/>
</dbReference>
<evidence type="ECO:0000256" key="2">
    <source>
        <dbReference type="ARBA" id="ARBA00022490"/>
    </source>
</evidence>
<dbReference type="PANTHER" id="PTHR12269:SF1">
    <property type="entry name" value="EUKARYOTIC TRANSLATION INITIATION FACTOR 4E TRANSPORTER"/>
    <property type="match status" value="1"/>
</dbReference>
<comment type="caution">
    <text evidence="4">The sequence shown here is derived from an EMBL/GenBank/DDBJ whole genome shotgun (WGS) entry which is preliminary data.</text>
</comment>
<feature type="compositionally biased region" description="Polar residues" evidence="3">
    <location>
        <begin position="791"/>
        <end position="806"/>
    </location>
</feature>